<keyword evidence="3 8" id="KW-0547">Nucleotide-binding</keyword>
<keyword evidence="11" id="KW-1185">Reference proteome</keyword>
<name>A0A291ISE3_9MOLU</name>
<keyword evidence="2 8" id="KW-0436">Ligase</keyword>
<keyword evidence="5 8" id="KW-0648">Protein biosynthesis</keyword>
<dbReference type="FunFam" id="1.10.240.10:FF:000002">
    <property type="entry name" value="Tryptophan--tRNA ligase"/>
    <property type="match status" value="1"/>
</dbReference>
<evidence type="ECO:0000256" key="7">
    <source>
        <dbReference type="ARBA" id="ARBA00049929"/>
    </source>
</evidence>
<keyword evidence="4 8" id="KW-0067">ATP-binding</keyword>
<evidence type="ECO:0000313" key="10">
    <source>
        <dbReference type="EMBL" id="ATG97812.1"/>
    </source>
</evidence>
<evidence type="ECO:0000256" key="2">
    <source>
        <dbReference type="ARBA" id="ARBA00022598"/>
    </source>
</evidence>
<comment type="subcellular location">
    <subcellularLocation>
        <location evidence="8">Cytoplasm</location>
    </subcellularLocation>
</comment>
<proteinExistence type="inferred from homology"/>
<dbReference type="InterPro" id="IPR014729">
    <property type="entry name" value="Rossmann-like_a/b/a_fold"/>
</dbReference>
<evidence type="ECO:0000256" key="5">
    <source>
        <dbReference type="ARBA" id="ARBA00022917"/>
    </source>
</evidence>
<comment type="subunit">
    <text evidence="8">Homodimer.</text>
</comment>
<dbReference type="GO" id="GO:0006436">
    <property type="term" value="P:tryptophanyl-tRNA aminoacylation"/>
    <property type="evidence" value="ECO:0007669"/>
    <property type="project" value="UniProtKB-UniRule"/>
</dbReference>
<evidence type="ECO:0000256" key="8">
    <source>
        <dbReference type="HAMAP-Rule" id="MF_00140"/>
    </source>
</evidence>
<evidence type="ECO:0000256" key="9">
    <source>
        <dbReference type="RuleBase" id="RU363036"/>
    </source>
</evidence>
<sequence>MKKMVTAVASSGTMTIGNYFGVIKQVIQYQNEYDLYLFIANLHAITMPQDKTKLKQNIKTMATLYFACGLDPQKATIFVQSDVLEHAQLGWILNTQATMGELERMTQFKDKSQKVKANNGTSYIPAGLFTYPTLMAADILLYDANYVPVGVDQIQHVELTRNLAERMNHTYGEDLFTIPEHLVPKKTPKIMDLQEPSKKMSKSNTNEKTFIRILDEPEVIKRKIGSALTDSEDKVYFDAEKKPGISNLMTIYSAITNKDYDQIQKEFENKNYKDFKDAVAEALISELEPIQIKFKELWNSPQVDEWLDEGANKARKIAYKKLMKVQNRMGLNYKRK</sequence>
<dbReference type="InterPro" id="IPR050203">
    <property type="entry name" value="Trp-tRNA_synthetase"/>
</dbReference>
<dbReference type="OrthoDB" id="9801042at2"/>
<evidence type="ECO:0000256" key="4">
    <source>
        <dbReference type="ARBA" id="ARBA00022840"/>
    </source>
</evidence>
<comment type="function">
    <text evidence="8">Catalyzes the attachment of tryptophan to tRNA(Trp).</text>
</comment>
<comment type="caution">
    <text evidence="8">Lacks conserved residue(s) required for the propagation of feature annotation.</text>
</comment>
<comment type="catalytic activity">
    <reaction evidence="7 8">
        <text>tRNA(Trp) + L-tryptophan + ATP = L-tryptophyl-tRNA(Trp) + AMP + diphosphate + H(+)</text>
        <dbReference type="Rhea" id="RHEA:24080"/>
        <dbReference type="Rhea" id="RHEA-COMP:9671"/>
        <dbReference type="Rhea" id="RHEA-COMP:9705"/>
        <dbReference type="ChEBI" id="CHEBI:15378"/>
        <dbReference type="ChEBI" id="CHEBI:30616"/>
        <dbReference type="ChEBI" id="CHEBI:33019"/>
        <dbReference type="ChEBI" id="CHEBI:57912"/>
        <dbReference type="ChEBI" id="CHEBI:78442"/>
        <dbReference type="ChEBI" id="CHEBI:78535"/>
        <dbReference type="ChEBI" id="CHEBI:456215"/>
        <dbReference type="EC" id="6.1.1.2"/>
    </reaction>
</comment>
<organism evidence="10 11">
    <name type="scientific">Mesoplasma lactucae ATCC 49193</name>
    <dbReference type="NCBI Taxonomy" id="81460"/>
    <lineage>
        <taxon>Bacteria</taxon>
        <taxon>Bacillati</taxon>
        <taxon>Mycoplasmatota</taxon>
        <taxon>Mollicutes</taxon>
        <taxon>Entomoplasmatales</taxon>
        <taxon>Entomoplasmataceae</taxon>
        <taxon>Mesoplasma</taxon>
    </lineage>
</organism>
<evidence type="ECO:0000256" key="1">
    <source>
        <dbReference type="ARBA" id="ARBA00005594"/>
    </source>
</evidence>
<accession>A0A291ISE3</accession>
<dbReference type="AlphaFoldDB" id="A0A291ISE3"/>
<dbReference type="PRINTS" id="PR01039">
    <property type="entry name" value="TRNASYNTHTRP"/>
</dbReference>
<dbReference type="Pfam" id="PF00579">
    <property type="entry name" value="tRNA-synt_1b"/>
    <property type="match status" value="1"/>
</dbReference>
<dbReference type="CDD" id="cd00806">
    <property type="entry name" value="TrpRS_core"/>
    <property type="match status" value="1"/>
</dbReference>
<dbReference type="KEGG" id="mlac:CP520_00475"/>
<dbReference type="Gene3D" id="3.40.50.620">
    <property type="entry name" value="HUPs"/>
    <property type="match status" value="1"/>
</dbReference>
<dbReference type="EC" id="6.1.1.2" evidence="8"/>
<evidence type="ECO:0000256" key="6">
    <source>
        <dbReference type="ARBA" id="ARBA00023146"/>
    </source>
</evidence>
<comment type="similarity">
    <text evidence="1 8 9">Belongs to the class-I aminoacyl-tRNA synthetase family.</text>
</comment>
<dbReference type="GO" id="GO:0005524">
    <property type="term" value="F:ATP binding"/>
    <property type="evidence" value="ECO:0007669"/>
    <property type="project" value="UniProtKB-UniRule"/>
</dbReference>
<feature type="short sequence motif" description="'KMSKS' region" evidence="8">
    <location>
        <begin position="199"/>
        <end position="203"/>
    </location>
</feature>
<dbReference type="HAMAP" id="MF_00140_B">
    <property type="entry name" value="Trp_tRNA_synth_B"/>
    <property type="match status" value="1"/>
</dbReference>
<keyword evidence="6 8" id="KW-0030">Aminoacyl-tRNA synthetase</keyword>
<dbReference type="NCBIfam" id="TIGR00233">
    <property type="entry name" value="trpS"/>
    <property type="match status" value="1"/>
</dbReference>
<dbReference type="InterPro" id="IPR002305">
    <property type="entry name" value="aa-tRNA-synth_Ic"/>
</dbReference>
<feature type="binding site" evidence="8">
    <location>
        <position position="138"/>
    </location>
    <ligand>
        <name>L-tryptophan</name>
        <dbReference type="ChEBI" id="CHEBI:57912"/>
    </ligand>
</feature>
<keyword evidence="8" id="KW-0963">Cytoplasm</keyword>
<dbReference type="Proteomes" id="UP000232227">
    <property type="component" value="Chromosome"/>
</dbReference>
<feature type="binding site" evidence="8">
    <location>
        <position position="190"/>
    </location>
    <ligand>
        <name>ATP</name>
        <dbReference type="ChEBI" id="CHEBI:30616"/>
    </ligand>
</feature>
<dbReference type="SUPFAM" id="SSF52374">
    <property type="entry name" value="Nucleotidylyl transferase"/>
    <property type="match status" value="1"/>
</dbReference>
<evidence type="ECO:0000313" key="11">
    <source>
        <dbReference type="Proteomes" id="UP000232227"/>
    </source>
</evidence>
<feature type="binding site" evidence="8">
    <location>
        <begin position="199"/>
        <end position="203"/>
    </location>
    <ligand>
        <name>ATP</name>
        <dbReference type="ChEBI" id="CHEBI:30616"/>
    </ligand>
</feature>
<protein>
    <recommendedName>
        <fullName evidence="8">Tryptophan--tRNA ligase</fullName>
        <ecNumber evidence="8">6.1.1.2</ecNumber>
    </recommendedName>
    <alternativeName>
        <fullName evidence="8">Tryptophanyl-tRNA synthetase</fullName>
        <shortName evidence="8">TrpRS</shortName>
    </alternativeName>
</protein>
<dbReference type="Gene3D" id="1.10.240.10">
    <property type="entry name" value="Tyrosyl-Transfer RNA Synthetase"/>
    <property type="match status" value="1"/>
</dbReference>
<dbReference type="PANTHER" id="PTHR43766:SF1">
    <property type="entry name" value="TRYPTOPHAN--TRNA LIGASE, MITOCHONDRIAL"/>
    <property type="match status" value="1"/>
</dbReference>
<evidence type="ECO:0000256" key="3">
    <source>
        <dbReference type="ARBA" id="ARBA00022741"/>
    </source>
</evidence>
<reference evidence="10 11" key="1">
    <citation type="submission" date="2017-09" db="EMBL/GenBank/DDBJ databases">
        <title>SPAdes assembly of the Mesoplasma lactucae genome.</title>
        <authorList>
            <person name="Knight T.F."/>
            <person name="Rubinstein R."/>
            <person name="Citino T."/>
        </authorList>
    </citation>
    <scope>NUCLEOTIDE SEQUENCE [LARGE SCALE GENOMIC DNA]</scope>
    <source>
        <strain evidence="10 11">831-C4</strain>
    </source>
</reference>
<feature type="binding site" evidence="8">
    <location>
        <begin position="150"/>
        <end position="152"/>
    </location>
    <ligand>
        <name>ATP</name>
        <dbReference type="ChEBI" id="CHEBI:30616"/>
    </ligand>
</feature>
<dbReference type="EMBL" id="CP023668">
    <property type="protein sequence ID" value="ATG97812.1"/>
    <property type="molecule type" value="Genomic_DNA"/>
</dbReference>
<dbReference type="GO" id="GO:0005829">
    <property type="term" value="C:cytosol"/>
    <property type="evidence" value="ECO:0007669"/>
    <property type="project" value="TreeGrafter"/>
</dbReference>
<dbReference type="GO" id="GO:0004830">
    <property type="term" value="F:tryptophan-tRNA ligase activity"/>
    <property type="evidence" value="ECO:0007669"/>
    <property type="project" value="UniProtKB-UniRule"/>
</dbReference>
<feature type="binding site" evidence="8">
    <location>
        <begin position="17"/>
        <end position="18"/>
    </location>
    <ligand>
        <name>ATP</name>
        <dbReference type="ChEBI" id="CHEBI:30616"/>
    </ligand>
</feature>
<dbReference type="PANTHER" id="PTHR43766">
    <property type="entry name" value="TRYPTOPHAN--TRNA LIGASE, MITOCHONDRIAL"/>
    <property type="match status" value="1"/>
</dbReference>
<dbReference type="InterPro" id="IPR024109">
    <property type="entry name" value="Trp-tRNA-ligase_bac-type"/>
</dbReference>
<gene>
    <name evidence="8 10" type="primary">trpS</name>
    <name evidence="10" type="ORF">CP520_00475</name>
</gene>
<dbReference type="InterPro" id="IPR002306">
    <property type="entry name" value="Trp-tRNA-ligase"/>
</dbReference>